<dbReference type="OMA" id="HRTILTS"/>
<dbReference type="PANTHER" id="PTHR46579">
    <property type="entry name" value="F5/8 TYPE C DOMAIN-CONTAINING PROTEIN-RELATED"/>
    <property type="match status" value="1"/>
</dbReference>
<dbReference type="eggNOG" id="ENOG502SNU0">
    <property type="taxonomic scope" value="Eukaryota"/>
</dbReference>
<dbReference type="Proteomes" id="UP000030669">
    <property type="component" value="Unassembled WGS sequence"/>
</dbReference>
<keyword evidence="4" id="KW-1185">Reference proteome</keyword>
<name>S7Q2U6_GLOTA</name>
<feature type="compositionally biased region" description="Basic and acidic residues" evidence="2">
    <location>
        <begin position="169"/>
        <end position="194"/>
    </location>
</feature>
<dbReference type="AlphaFoldDB" id="S7Q2U6"/>
<dbReference type="PANTHER" id="PTHR46579:SF1">
    <property type="entry name" value="F5_8 TYPE C DOMAIN-CONTAINING PROTEIN"/>
    <property type="match status" value="1"/>
</dbReference>
<keyword evidence="1" id="KW-0175">Coiled coil</keyword>
<evidence type="ECO:0000256" key="1">
    <source>
        <dbReference type="SAM" id="Coils"/>
    </source>
</evidence>
<dbReference type="RefSeq" id="XP_007867703.1">
    <property type="nucleotide sequence ID" value="XM_007869512.1"/>
</dbReference>
<feature type="region of interest" description="Disordered" evidence="2">
    <location>
        <begin position="169"/>
        <end position="206"/>
    </location>
</feature>
<dbReference type="KEGG" id="gtr:GLOTRDRAFT_44745"/>
<feature type="coiled-coil region" evidence="1">
    <location>
        <begin position="142"/>
        <end position="169"/>
    </location>
</feature>
<protein>
    <submittedName>
        <fullName evidence="3">Uncharacterized protein</fullName>
    </submittedName>
</protein>
<evidence type="ECO:0000313" key="4">
    <source>
        <dbReference type="Proteomes" id="UP000030669"/>
    </source>
</evidence>
<accession>S7Q2U6</accession>
<dbReference type="OrthoDB" id="3239894at2759"/>
<feature type="non-terminal residue" evidence="3">
    <location>
        <position position="1"/>
    </location>
</feature>
<reference evidence="3 4" key="1">
    <citation type="journal article" date="2012" name="Science">
        <title>The Paleozoic origin of enzymatic lignin decomposition reconstructed from 31 fungal genomes.</title>
        <authorList>
            <person name="Floudas D."/>
            <person name="Binder M."/>
            <person name="Riley R."/>
            <person name="Barry K."/>
            <person name="Blanchette R.A."/>
            <person name="Henrissat B."/>
            <person name="Martinez A.T."/>
            <person name="Otillar R."/>
            <person name="Spatafora J.W."/>
            <person name="Yadav J.S."/>
            <person name="Aerts A."/>
            <person name="Benoit I."/>
            <person name="Boyd A."/>
            <person name="Carlson A."/>
            <person name="Copeland A."/>
            <person name="Coutinho P.M."/>
            <person name="de Vries R.P."/>
            <person name="Ferreira P."/>
            <person name="Findley K."/>
            <person name="Foster B."/>
            <person name="Gaskell J."/>
            <person name="Glotzer D."/>
            <person name="Gorecki P."/>
            <person name="Heitman J."/>
            <person name="Hesse C."/>
            <person name="Hori C."/>
            <person name="Igarashi K."/>
            <person name="Jurgens J.A."/>
            <person name="Kallen N."/>
            <person name="Kersten P."/>
            <person name="Kohler A."/>
            <person name="Kuees U."/>
            <person name="Kumar T.K.A."/>
            <person name="Kuo A."/>
            <person name="LaButti K."/>
            <person name="Larrondo L.F."/>
            <person name="Lindquist E."/>
            <person name="Ling A."/>
            <person name="Lombard V."/>
            <person name="Lucas S."/>
            <person name="Lundell T."/>
            <person name="Martin R."/>
            <person name="McLaughlin D.J."/>
            <person name="Morgenstern I."/>
            <person name="Morin E."/>
            <person name="Murat C."/>
            <person name="Nagy L.G."/>
            <person name="Nolan M."/>
            <person name="Ohm R.A."/>
            <person name="Patyshakuliyeva A."/>
            <person name="Rokas A."/>
            <person name="Ruiz-Duenas F.J."/>
            <person name="Sabat G."/>
            <person name="Salamov A."/>
            <person name="Samejima M."/>
            <person name="Schmutz J."/>
            <person name="Slot J.C."/>
            <person name="St John F."/>
            <person name="Stenlid J."/>
            <person name="Sun H."/>
            <person name="Sun S."/>
            <person name="Syed K."/>
            <person name="Tsang A."/>
            <person name="Wiebenga A."/>
            <person name="Young D."/>
            <person name="Pisabarro A."/>
            <person name="Eastwood D.C."/>
            <person name="Martin F."/>
            <person name="Cullen D."/>
            <person name="Grigoriev I.V."/>
            <person name="Hibbett D.S."/>
        </authorList>
    </citation>
    <scope>NUCLEOTIDE SEQUENCE [LARGE SCALE GENOMIC DNA]</scope>
    <source>
        <strain evidence="3 4">ATCC 11539</strain>
    </source>
</reference>
<dbReference type="HOGENOM" id="CLU_045634_2_0_1"/>
<evidence type="ECO:0000313" key="3">
    <source>
        <dbReference type="EMBL" id="EPQ53843.1"/>
    </source>
</evidence>
<dbReference type="EMBL" id="KB469305">
    <property type="protein sequence ID" value="EPQ53843.1"/>
    <property type="molecule type" value="Genomic_DNA"/>
</dbReference>
<dbReference type="GeneID" id="19306299"/>
<organism evidence="3 4">
    <name type="scientific">Gloeophyllum trabeum (strain ATCC 11539 / FP-39264 / Madison 617)</name>
    <name type="common">Brown rot fungus</name>
    <dbReference type="NCBI Taxonomy" id="670483"/>
    <lineage>
        <taxon>Eukaryota</taxon>
        <taxon>Fungi</taxon>
        <taxon>Dikarya</taxon>
        <taxon>Basidiomycota</taxon>
        <taxon>Agaricomycotina</taxon>
        <taxon>Agaricomycetes</taxon>
        <taxon>Gloeophyllales</taxon>
        <taxon>Gloeophyllaceae</taxon>
        <taxon>Gloeophyllum</taxon>
    </lineage>
</organism>
<proteinExistence type="predicted"/>
<evidence type="ECO:0000256" key="2">
    <source>
        <dbReference type="SAM" id="MobiDB-lite"/>
    </source>
</evidence>
<gene>
    <name evidence="3" type="ORF">GLOTRDRAFT_44745</name>
</gene>
<sequence>RDGWFLKFGARWTEFARLSYFDLVWFTLIDPMHNVLLGLAKNQWYTRWIQTKALRAPTPKSECEIGMLHQFLETVESPLWAGRLPMRMGEPAGGSLTADEYKFATTGALPIIVSPHYLTQMTNSINGFQIPIIWDVYLEGSVAALGAGKEHYEAELEQYKKDHKLWQAREARRQKKSQDEGKTDSKKTSNKDPEPTLPRAPSPCGGARSISEVCDVPQDIAWMLYGEGTMKPNHCWVVHQPDQIRDYGPVYGFWLFLTERLNKTLKSYHTNHHTRGQMEITLMCSFGCEKCARALVRHLNADLILVSFYKVAMLAKQPANHAECEVLSRMLAWDGEECGTIQAAAIGSTPIPDLERATLNDGLWSLSRNTL</sequence>